<dbReference type="GO" id="GO:0005886">
    <property type="term" value="C:plasma membrane"/>
    <property type="evidence" value="ECO:0007669"/>
    <property type="project" value="TreeGrafter"/>
</dbReference>
<dbReference type="SUPFAM" id="SSF52058">
    <property type="entry name" value="L domain-like"/>
    <property type="match status" value="1"/>
</dbReference>
<dbReference type="Proteomes" id="UP000596742">
    <property type="component" value="Unassembled WGS sequence"/>
</dbReference>
<dbReference type="InterPro" id="IPR000157">
    <property type="entry name" value="TIR_dom"/>
</dbReference>
<dbReference type="Gene3D" id="3.40.50.10140">
    <property type="entry name" value="Toll/interleukin-1 receptor homology (TIR) domain"/>
    <property type="match status" value="1"/>
</dbReference>
<evidence type="ECO:0000313" key="10">
    <source>
        <dbReference type="Proteomes" id="UP000596742"/>
    </source>
</evidence>
<evidence type="ECO:0000256" key="3">
    <source>
        <dbReference type="ARBA" id="ARBA00022692"/>
    </source>
</evidence>
<keyword evidence="5 7" id="KW-1133">Transmembrane helix</keyword>
<feature type="domain" description="TIR" evidence="8">
    <location>
        <begin position="412"/>
        <end position="550"/>
    </location>
</feature>
<reference evidence="9" key="1">
    <citation type="submission" date="2018-11" db="EMBL/GenBank/DDBJ databases">
        <authorList>
            <person name="Alioto T."/>
            <person name="Alioto T."/>
        </authorList>
    </citation>
    <scope>NUCLEOTIDE SEQUENCE</scope>
</reference>
<comment type="subcellular location">
    <subcellularLocation>
        <location evidence="1">Membrane</location>
        <topology evidence="1">Single-pass membrane protein</topology>
    </subcellularLocation>
</comment>
<comment type="similarity">
    <text evidence="2">Belongs to the Toll-like receptor family.</text>
</comment>
<keyword evidence="3 7" id="KW-0812">Transmembrane</keyword>
<evidence type="ECO:0000256" key="7">
    <source>
        <dbReference type="SAM" id="Phobius"/>
    </source>
</evidence>
<dbReference type="PROSITE" id="PS50104">
    <property type="entry name" value="TIR"/>
    <property type="match status" value="1"/>
</dbReference>
<protein>
    <recommendedName>
        <fullName evidence="8">TIR domain-containing protein</fullName>
    </recommendedName>
</protein>
<dbReference type="SUPFAM" id="SSF52200">
    <property type="entry name" value="Toll/Interleukin receptor TIR domain"/>
    <property type="match status" value="1"/>
</dbReference>
<dbReference type="EMBL" id="UYJE01004865">
    <property type="protein sequence ID" value="VDI32073.1"/>
    <property type="molecule type" value="Genomic_DNA"/>
</dbReference>
<evidence type="ECO:0000259" key="8">
    <source>
        <dbReference type="PROSITE" id="PS50104"/>
    </source>
</evidence>
<dbReference type="GO" id="GO:0007165">
    <property type="term" value="P:signal transduction"/>
    <property type="evidence" value="ECO:0007669"/>
    <property type="project" value="InterPro"/>
</dbReference>
<accession>A0A8B6ECL1</accession>
<dbReference type="InterPro" id="IPR035897">
    <property type="entry name" value="Toll_tir_struct_dom_sf"/>
</dbReference>
<dbReference type="PANTHER" id="PTHR24365:SF541">
    <property type="entry name" value="PROTEIN TOLL-RELATED"/>
    <property type="match status" value="1"/>
</dbReference>
<keyword evidence="6 7" id="KW-0472">Membrane</keyword>
<evidence type="ECO:0000256" key="4">
    <source>
        <dbReference type="ARBA" id="ARBA00022729"/>
    </source>
</evidence>
<evidence type="ECO:0000313" key="9">
    <source>
        <dbReference type="EMBL" id="VDI32073.1"/>
    </source>
</evidence>
<gene>
    <name evidence="9" type="ORF">MGAL_10B049880</name>
</gene>
<dbReference type="GO" id="GO:0038023">
    <property type="term" value="F:signaling receptor activity"/>
    <property type="evidence" value="ECO:0007669"/>
    <property type="project" value="TreeGrafter"/>
</dbReference>
<name>A0A8B6ECL1_MYTGA</name>
<dbReference type="Pfam" id="PF13676">
    <property type="entry name" value="TIR_2"/>
    <property type="match status" value="1"/>
</dbReference>
<evidence type="ECO:0000256" key="2">
    <source>
        <dbReference type="ARBA" id="ARBA00009634"/>
    </source>
</evidence>
<comment type="caution">
    <text evidence="9">The sequence shown here is derived from an EMBL/GenBank/DDBJ whole genome shotgun (WGS) entry which is preliminary data.</text>
</comment>
<feature type="transmembrane region" description="Helical" evidence="7">
    <location>
        <begin position="362"/>
        <end position="385"/>
    </location>
</feature>
<dbReference type="SMART" id="SM00255">
    <property type="entry name" value="TIR"/>
    <property type="match status" value="1"/>
</dbReference>
<proteinExistence type="inferred from homology"/>
<evidence type="ECO:0000256" key="1">
    <source>
        <dbReference type="ARBA" id="ARBA00004167"/>
    </source>
</evidence>
<evidence type="ECO:0000256" key="6">
    <source>
        <dbReference type="ARBA" id="ARBA00023136"/>
    </source>
</evidence>
<sequence length="571" mass="66094">MTELSITGNPHRNGFVLGHPHFAILEKICLQKLNLVGDSILGVKFNPFWRYGLKENCLEELNLSYNLLFDIKDAYIFAFCAFKHLKIISIPYEVVRDNRVKRSDQNDVSCSFCIPKTLEQFDLHSHVKLYTRRRISNMTIINGSNLKVLNMANITFRDCNGTINGAENLEYFDMSGFNCKVLGVNLLSNFPKLITLIAKDANLGIGLNALQNTSEFLEMNLDLQHMDLMNNNLKTLPDDLFCHPFRNKLSIILDRNYLQSLPNFLTKPNTIERISLKYNRFSCLSENDMAMLNIIKPSSVFLGRNPIECSCNTLRFLKWVQHSGLISDVDEIECVLQTGTFATLSKFLQNLKIFEISCQTKLWVTMASCITSVTILALLFGIIYYRYRFAFEYFFLKIKMKLRHYQPLLEDFSHDAFISYSHKDILWVKTLYDNLQSKGISLCLYHKDFKVGMPIAECIMEAINSSRKVVFVITEDFLESSWGTYEIEMTRMHAFREGRESMVVVILKDDIKKDKLPKPLKEIWYKVVCIVWPTNPDAPYNSEEKFYEKLCIALSDGRTRLNDDNNSNNIV</sequence>
<keyword evidence="10" id="KW-1185">Reference proteome</keyword>
<dbReference type="InterPro" id="IPR032675">
    <property type="entry name" value="LRR_dom_sf"/>
</dbReference>
<dbReference type="Gene3D" id="3.80.10.10">
    <property type="entry name" value="Ribonuclease Inhibitor"/>
    <property type="match status" value="2"/>
</dbReference>
<dbReference type="AlphaFoldDB" id="A0A8B6ECL1"/>
<dbReference type="PANTHER" id="PTHR24365">
    <property type="entry name" value="TOLL-LIKE RECEPTOR"/>
    <property type="match status" value="1"/>
</dbReference>
<dbReference type="OrthoDB" id="8861968at2759"/>
<dbReference type="PROSITE" id="PS51450">
    <property type="entry name" value="LRR"/>
    <property type="match status" value="1"/>
</dbReference>
<keyword evidence="4" id="KW-0732">Signal</keyword>
<organism evidence="9 10">
    <name type="scientific">Mytilus galloprovincialis</name>
    <name type="common">Mediterranean mussel</name>
    <dbReference type="NCBI Taxonomy" id="29158"/>
    <lineage>
        <taxon>Eukaryota</taxon>
        <taxon>Metazoa</taxon>
        <taxon>Spiralia</taxon>
        <taxon>Lophotrochozoa</taxon>
        <taxon>Mollusca</taxon>
        <taxon>Bivalvia</taxon>
        <taxon>Autobranchia</taxon>
        <taxon>Pteriomorphia</taxon>
        <taxon>Mytilida</taxon>
        <taxon>Mytiloidea</taxon>
        <taxon>Mytilidae</taxon>
        <taxon>Mytilinae</taxon>
        <taxon>Mytilus</taxon>
    </lineage>
</organism>
<dbReference type="InterPro" id="IPR001611">
    <property type="entry name" value="Leu-rich_rpt"/>
</dbReference>
<evidence type="ECO:0000256" key="5">
    <source>
        <dbReference type="ARBA" id="ARBA00022989"/>
    </source>
</evidence>